<dbReference type="Proteomes" id="UP001177670">
    <property type="component" value="Unassembled WGS sequence"/>
</dbReference>
<protein>
    <submittedName>
        <fullName evidence="1">Uncharacterized protein</fullName>
    </submittedName>
</protein>
<proteinExistence type="predicted"/>
<name>A0AA40FRE0_9HYME</name>
<dbReference type="AlphaFoldDB" id="A0AA40FRE0"/>
<gene>
    <name evidence="1" type="ORF">K0M31_008271</name>
</gene>
<comment type="caution">
    <text evidence="1">The sequence shown here is derived from an EMBL/GenBank/DDBJ whole genome shotgun (WGS) entry which is preliminary data.</text>
</comment>
<keyword evidence="2" id="KW-1185">Reference proteome</keyword>
<evidence type="ECO:0000313" key="1">
    <source>
        <dbReference type="EMBL" id="KAK1123569.1"/>
    </source>
</evidence>
<evidence type="ECO:0000313" key="2">
    <source>
        <dbReference type="Proteomes" id="UP001177670"/>
    </source>
</evidence>
<dbReference type="EMBL" id="JAHYIQ010000020">
    <property type="protein sequence ID" value="KAK1123569.1"/>
    <property type="molecule type" value="Genomic_DNA"/>
</dbReference>
<accession>A0AA40FRE0</accession>
<organism evidence="1 2">
    <name type="scientific">Melipona bicolor</name>
    <dbReference type="NCBI Taxonomy" id="60889"/>
    <lineage>
        <taxon>Eukaryota</taxon>
        <taxon>Metazoa</taxon>
        <taxon>Ecdysozoa</taxon>
        <taxon>Arthropoda</taxon>
        <taxon>Hexapoda</taxon>
        <taxon>Insecta</taxon>
        <taxon>Pterygota</taxon>
        <taxon>Neoptera</taxon>
        <taxon>Endopterygota</taxon>
        <taxon>Hymenoptera</taxon>
        <taxon>Apocrita</taxon>
        <taxon>Aculeata</taxon>
        <taxon>Apoidea</taxon>
        <taxon>Anthophila</taxon>
        <taxon>Apidae</taxon>
        <taxon>Melipona</taxon>
    </lineage>
</organism>
<sequence>MELSPTFRSLCRNSNVDDEFFDSCATTKLRVFERKKTEKKIYIYIRGSRSIFVLKARTVPGHLLPRSLHSETSTNLLELVSQLEGCSSISREPHKFRSTTVFAARKNEGFL</sequence>
<reference evidence="1" key="1">
    <citation type="submission" date="2021-10" db="EMBL/GenBank/DDBJ databases">
        <title>Melipona bicolor Genome sequencing and assembly.</title>
        <authorList>
            <person name="Araujo N.S."/>
            <person name="Arias M.C."/>
        </authorList>
    </citation>
    <scope>NUCLEOTIDE SEQUENCE</scope>
    <source>
        <strain evidence="1">USP_2M_L1-L4_2017</strain>
        <tissue evidence="1">Whole body</tissue>
    </source>
</reference>